<gene>
    <name evidence="1" type="ORF">HDID_LOCUS1586</name>
</gene>
<dbReference type="WBParaSite" id="HDID_0000158501-mRNA-1">
    <property type="protein sequence ID" value="HDID_0000158501-mRNA-1"/>
    <property type="gene ID" value="HDID_0000158501"/>
</dbReference>
<dbReference type="AlphaFoldDB" id="A0A0R3SAZ8"/>
<dbReference type="EMBL" id="UYSG01000307">
    <property type="protein sequence ID" value="VDL19047.1"/>
    <property type="molecule type" value="Genomic_DNA"/>
</dbReference>
<proteinExistence type="predicted"/>
<dbReference type="Proteomes" id="UP000274504">
    <property type="component" value="Unassembled WGS sequence"/>
</dbReference>
<reference evidence="1 2" key="2">
    <citation type="submission" date="2018-11" db="EMBL/GenBank/DDBJ databases">
        <authorList>
            <consortium name="Pathogen Informatics"/>
        </authorList>
    </citation>
    <scope>NUCLEOTIDE SEQUENCE [LARGE SCALE GENOMIC DNA]</scope>
</reference>
<organism evidence="3">
    <name type="scientific">Hymenolepis diminuta</name>
    <name type="common">Rat tapeworm</name>
    <dbReference type="NCBI Taxonomy" id="6216"/>
    <lineage>
        <taxon>Eukaryota</taxon>
        <taxon>Metazoa</taxon>
        <taxon>Spiralia</taxon>
        <taxon>Lophotrochozoa</taxon>
        <taxon>Platyhelminthes</taxon>
        <taxon>Cestoda</taxon>
        <taxon>Eucestoda</taxon>
        <taxon>Cyclophyllidea</taxon>
        <taxon>Hymenolepididae</taxon>
        <taxon>Hymenolepis</taxon>
    </lineage>
</organism>
<evidence type="ECO:0000313" key="2">
    <source>
        <dbReference type="Proteomes" id="UP000274504"/>
    </source>
</evidence>
<evidence type="ECO:0000313" key="1">
    <source>
        <dbReference type="EMBL" id="VDL19047.1"/>
    </source>
</evidence>
<sequence length="85" mass="9015">MGPSSATLVALATQQAQASCGFDKVEVEDSVVILTVPLNNAKLMRGVRALPPRHVRSTRLNASQLGMAVGVVEQAGTKVEIRLNF</sequence>
<reference evidence="3" key="1">
    <citation type="submission" date="2017-02" db="UniProtKB">
        <authorList>
            <consortium name="WormBaseParasite"/>
        </authorList>
    </citation>
    <scope>IDENTIFICATION</scope>
</reference>
<evidence type="ECO:0000313" key="3">
    <source>
        <dbReference type="WBParaSite" id="HDID_0000158501-mRNA-1"/>
    </source>
</evidence>
<protein>
    <submittedName>
        <fullName evidence="3">HMA domain-containing protein</fullName>
    </submittedName>
</protein>
<name>A0A0R3SAZ8_HYMDI</name>
<accession>A0A0R3SAZ8</accession>